<reference evidence="1" key="1">
    <citation type="submission" date="2021-01" db="EMBL/GenBank/DDBJ databases">
        <authorList>
            <consortium name="Genoscope - CEA"/>
            <person name="William W."/>
        </authorList>
    </citation>
    <scope>NUCLEOTIDE SEQUENCE</scope>
</reference>
<sequence>MKSFGFSKFTLLDSLVNYKAPHIPIHNNDCIKQTKSKSKEPFHSPKNVQLQQEFPKHLSQSVELQSESQEQLQPKRKLTLNRIRNQSLGAPSINVYLEQIEIAKVNNRQIKHDMNKILNNVSHYVSQIKADQKSKKYIIPPTKNNFSTDNKFKPINLDSKDTIDMISSNQSLKIPQHEISRSCLSEQSTARRMQSDNHAINNLIELIKEFHSKLDQLKKLWQNDQRLEKFIKFQVSLKPDLQAIFFPDEDTNHIHLNFQQLQKLFIIPKVNQQGEIWNFTAGYQLRDIVNSINKILEQQKFQELFDIKKSILESSKTIKELEQHKVIQKYSLRKDYNYLSFQSLLMSNEDKDKNVDKMERQLGSLGKVTLQNRKMSNMINDAIHHLQQKQIN</sequence>
<protein>
    <submittedName>
        <fullName evidence="1">Uncharacterized protein</fullName>
    </submittedName>
</protein>
<evidence type="ECO:0000313" key="1">
    <source>
        <dbReference type="EMBL" id="CAD8107027.1"/>
    </source>
</evidence>
<dbReference type="AlphaFoldDB" id="A0A8S1PUN5"/>
<proteinExistence type="predicted"/>
<keyword evidence="2" id="KW-1185">Reference proteome</keyword>
<dbReference type="Proteomes" id="UP000688137">
    <property type="component" value="Unassembled WGS sequence"/>
</dbReference>
<comment type="caution">
    <text evidence="1">The sequence shown here is derived from an EMBL/GenBank/DDBJ whole genome shotgun (WGS) entry which is preliminary data.</text>
</comment>
<name>A0A8S1PUN5_PARPR</name>
<dbReference type="EMBL" id="CAJJDM010000135">
    <property type="protein sequence ID" value="CAD8107027.1"/>
    <property type="molecule type" value="Genomic_DNA"/>
</dbReference>
<dbReference type="OMA" id="DNHAINN"/>
<evidence type="ECO:0000313" key="2">
    <source>
        <dbReference type="Proteomes" id="UP000688137"/>
    </source>
</evidence>
<accession>A0A8S1PUN5</accession>
<organism evidence="1 2">
    <name type="scientific">Paramecium primaurelia</name>
    <dbReference type="NCBI Taxonomy" id="5886"/>
    <lineage>
        <taxon>Eukaryota</taxon>
        <taxon>Sar</taxon>
        <taxon>Alveolata</taxon>
        <taxon>Ciliophora</taxon>
        <taxon>Intramacronucleata</taxon>
        <taxon>Oligohymenophorea</taxon>
        <taxon>Peniculida</taxon>
        <taxon>Parameciidae</taxon>
        <taxon>Paramecium</taxon>
    </lineage>
</organism>
<gene>
    <name evidence="1" type="ORF">PPRIM_AZ9-3.1.T1320110</name>
</gene>